<keyword evidence="2" id="KW-0479">Metal-binding</keyword>
<dbReference type="Gene3D" id="3.30.160.60">
    <property type="entry name" value="Classic Zinc Finger"/>
    <property type="match status" value="1"/>
</dbReference>
<comment type="subcellular location">
    <subcellularLocation>
        <location evidence="1">Nucleus</location>
    </subcellularLocation>
</comment>
<dbReference type="OrthoDB" id="2687452at2759"/>
<gene>
    <name evidence="10" type="ORF">PAC_05515</name>
</gene>
<keyword evidence="4" id="KW-0862">Zinc</keyword>
<evidence type="ECO:0000256" key="7">
    <source>
        <dbReference type="ARBA" id="ARBA00023242"/>
    </source>
</evidence>
<dbReference type="Proteomes" id="UP000184330">
    <property type="component" value="Unassembled WGS sequence"/>
</dbReference>
<dbReference type="GO" id="GO:0005634">
    <property type="term" value="C:nucleus"/>
    <property type="evidence" value="ECO:0007669"/>
    <property type="project" value="UniProtKB-SubCell"/>
</dbReference>
<name>A0A1L7WS90_9HELO</name>
<dbReference type="InterPro" id="IPR051061">
    <property type="entry name" value="Zinc_finger_trans_reg"/>
</dbReference>
<evidence type="ECO:0000256" key="8">
    <source>
        <dbReference type="PROSITE-ProRule" id="PRU00042"/>
    </source>
</evidence>
<dbReference type="PROSITE" id="PS50157">
    <property type="entry name" value="ZINC_FINGER_C2H2_2"/>
    <property type="match status" value="1"/>
</dbReference>
<dbReference type="STRING" id="576137.A0A1L7WS90"/>
<sequence length="500" mass="56370">MDPYDLNVPTYLLDSVFPFGDFLCEDEPSESSSASTAPTTFSPSIGGQYQLNGASLFDTEYIDPALLKGPDTAAMGNLINDFTFPAMQYTQNESSPYHPERQSPATDFEQQQQMFLAQQGVSSSEVVFPNALDTSAQGDASFDWPGAQQEVHGPTGKLAFSQREHFAAFRHTTAVLPGTFSESAQVPAAPMRCEWPSCKKESFFTKEHFTQHLHRHRDEARVNFVIPGVCQWPGCRSRNSGVIFQTEAHFTQHLKLHMKSHWCDVPGCKHGEGFARQYDLTRHLKTHSKERAFNCPDSSCASSSLGFSRKDKLDAHIKTRHPHLIDIIQSRRCNVHGCTVKNPFDSIEDLQAHFVTAHEDHRPHRCLVEKCTRHVNGFTTRGKLVEHIKAEHDPPNCTFDHCGFRSLGNVTVEHIQRLHQDSWECRLPGCEGSRSRFSYERFRTHLSDHHDIGGVTYNHLVAADLGDESIFLGGTFVTCKYCSERRAQSDENEVSRNQTV</sequence>
<proteinExistence type="predicted"/>
<evidence type="ECO:0000256" key="3">
    <source>
        <dbReference type="ARBA" id="ARBA00022771"/>
    </source>
</evidence>
<evidence type="ECO:0000259" key="9">
    <source>
        <dbReference type="PROSITE" id="PS50157"/>
    </source>
</evidence>
<feature type="domain" description="C2H2-type" evidence="9">
    <location>
        <begin position="261"/>
        <end position="292"/>
    </location>
</feature>
<evidence type="ECO:0000256" key="2">
    <source>
        <dbReference type="ARBA" id="ARBA00022723"/>
    </source>
</evidence>
<keyword evidence="6" id="KW-0804">Transcription</keyword>
<dbReference type="SUPFAM" id="SSF57667">
    <property type="entry name" value="beta-beta-alpha zinc fingers"/>
    <property type="match status" value="1"/>
</dbReference>
<keyword evidence="5" id="KW-0805">Transcription regulation</keyword>
<dbReference type="PANTHER" id="PTHR46179:SF13">
    <property type="entry name" value="C2H2-TYPE DOMAIN-CONTAINING PROTEIN"/>
    <property type="match status" value="1"/>
</dbReference>
<dbReference type="AlphaFoldDB" id="A0A1L7WS90"/>
<evidence type="ECO:0000256" key="1">
    <source>
        <dbReference type="ARBA" id="ARBA00004123"/>
    </source>
</evidence>
<protein>
    <recommendedName>
        <fullName evidence="9">C2H2-type domain-containing protein</fullName>
    </recommendedName>
</protein>
<dbReference type="SMART" id="SM00355">
    <property type="entry name" value="ZnF_C2H2"/>
    <property type="match status" value="7"/>
</dbReference>
<dbReference type="InterPro" id="IPR036236">
    <property type="entry name" value="Znf_C2H2_sf"/>
</dbReference>
<evidence type="ECO:0000313" key="10">
    <source>
        <dbReference type="EMBL" id="CZR55627.1"/>
    </source>
</evidence>
<organism evidence="10 11">
    <name type="scientific">Phialocephala subalpina</name>
    <dbReference type="NCBI Taxonomy" id="576137"/>
    <lineage>
        <taxon>Eukaryota</taxon>
        <taxon>Fungi</taxon>
        <taxon>Dikarya</taxon>
        <taxon>Ascomycota</taxon>
        <taxon>Pezizomycotina</taxon>
        <taxon>Leotiomycetes</taxon>
        <taxon>Helotiales</taxon>
        <taxon>Mollisiaceae</taxon>
        <taxon>Phialocephala</taxon>
        <taxon>Phialocephala fortinii species complex</taxon>
    </lineage>
</organism>
<dbReference type="GO" id="GO:0006357">
    <property type="term" value="P:regulation of transcription by RNA polymerase II"/>
    <property type="evidence" value="ECO:0007669"/>
    <property type="project" value="TreeGrafter"/>
</dbReference>
<dbReference type="EMBL" id="FJOG01000006">
    <property type="protein sequence ID" value="CZR55627.1"/>
    <property type="molecule type" value="Genomic_DNA"/>
</dbReference>
<evidence type="ECO:0000313" key="11">
    <source>
        <dbReference type="Proteomes" id="UP000184330"/>
    </source>
</evidence>
<evidence type="ECO:0000256" key="4">
    <source>
        <dbReference type="ARBA" id="ARBA00022833"/>
    </source>
</evidence>
<dbReference type="InterPro" id="IPR013087">
    <property type="entry name" value="Znf_C2H2_type"/>
</dbReference>
<dbReference type="GO" id="GO:0008270">
    <property type="term" value="F:zinc ion binding"/>
    <property type="evidence" value="ECO:0007669"/>
    <property type="project" value="UniProtKB-KW"/>
</dbReference>
<accession>A0A1L7WS90</accession>
<evidence type="ECO:0000256" key="6">
    <source>
        <dbReference type="ARBA" id="ARBA00023163"/>
    </source>
</evidence>
<keyword evidence="7" id="KW-0539">Nucleus</keyword>
<keyword evidence="11" id="KW-1185">Reference proteome</keyword>
<dbReference type="PANTHER" id="PTHR46179">
    <property type="entry name" value="ZINC FINGER PROTEIN"/>
    <property type="match status" value="1"/>
</dbReference>
<evidence type="ECO:0000256" key="5">
    <source>
        <dbReference type="ARBA" id="ARBA00023015"/>
    </source>
</evidence>
<reference evidence="10 11" key="1">
    <citation type="submission" date="2016-03" db="EMBL/GenBank/DDBJ databases">
        <authorList>
            <person name="Ploux O."/>
        </authorList>
    </citation>
    <scope>NUCLEOTIDE SEQUENCE [LARGE SCALE GENOMIC DNA]</scope>
    <source>
        <strain evidence="10 11">UAMH 11012</strain>
    </source>
</reference>
<keyword evidence="3 8" id="KW-0863">Zinc-finger</keyword>